<keyword evidence="1" id="KW-0812">Transmembrane</keyword>
<dbReference type="PROSITE" id="PS50835">
    <property type="entry name" value="IG_LIKE"/>
    <property type="match status" value="2"/>
</dbReference>
<dbReference type="GO" id="GO:0002729">
    <property type="term" value="P:positive regulation of natural killer cell cytokine production"/>
    <property type="evidence" value="ECO:0007669"/>
    <property type="project" value="InterPro"/>
</dbReference>
<feature type="domain" description="Ig-like" evidence="3">
    <location>
        <begin position="118"/>
        <end position="244"/>
    </location>
</feature>
<feature type="chain" id="PRO_5040118558" description="Ig-like domain-containing protein" evidence="2">
    <location>
        <begin position="27"/>
        <end position="340"/>
    </location>
</feature>
<keyword evidence="5" id="KW-1185">Reference proteome</keyword>
<dbReference type="InterPro" id="IPR007110">
    <property type="entry name" value="Ig-like_dom"/>
</dbReference>
<dbReference type="PANTHER" id="PTHR47011">
    <property type="entry name" value="CD226 ANTIGEN"/>
    <property type="match status" value="1"/>
</dbReference>
<accession>A0A9Q1I487</accession>
<dbReference type="EMBL" id="JAFJMO010000004">
    <property type="protein sequence ID" value="KAJ8279723.1"/>
    <property type="molecule type" value="Genomic_DNA"/>
</dbReference>
<dbReference type="AlphaFoldDB" id="A0A9Q1I487"/>
<dbReference type="Pfam" id="PF07686">
    <property type="entry name" value="V-set"/>
    <property type="match status" value="1"/>
</dbReference>
<dbReference type="GO" id="GO:0002891">
    <property type="term" value="P:positive regulation of immunoglobulin mediated immune response"/>
    <property type="evidence" value="ECO:0007669"/>
    <property type="project" value="TreeGrafter"/>
</dbReference>
<protein>
    <recommendedName>
        <fullName evidence="3">Ig-like domain-containing protein</fullName>
    </recommendedName>
</protein>
<organism evidence="4 5">
    <name type="scientific">Conger conger</name>
    <name type="common">Conger eel</name>
    <name type="synonym">Muraena conger</name>
    <dbReference type="NCBI Taxonomy" id="82655"/>
    <lineage>
        <taxon>Eukaryota</taxon>
        <taxon>Metazoa</taxon>
        <taxon>Chordata</taxon>
        <taxon>Craniata</taxon>
        <taxon>Vertebrata</taxon>
        <taxon>Euteleostomi</taxon>
        <taxon>Actinopterygii</taxon>
        <taxon>Neopterygii</taxon>
        <taxon>Teleostei</taxon>
        <taxon>Anguilliformes</taxon>
        <taxon>Congridae</taxon>
        <taxon>Conger</taxon>
    </lineage>
</organism>
<dbReference type="GO" id="GO:0009897">
    <property type="term" value="C:external side of plasma membrane"/>
    <property type="evidence" value="ECO:0007669"/>
    <property type="project" value="TreeGrafter"/>
</dbReference>
<dbReference type="InterPro" id="IPR003599">
    <property type="entry name" value="Ig_sub"/>
</dbReference>
<dbReference type="GO" id="GO:0050839">
    <property type="term" value="F:cell adhesion molecule binding"/>
    <property type="evidence" value="ECO:0007669"/>
    <property type="project" value="TreeGrafter"/>
</dbReference>
<feature type="signal peptide" evidence="2">
    <location>
        <begin position="1"/>
        <end position="26"/>
    </location>
</feature>
<evidence type="ECO:0000313" key="5">
    <source>
        <dbReference type="Proteomes" id="UP001152803"/>
    </source>
</evidence>
<keyword evidence="2" id="KW-0732">Signal</keyword>
<sequence>MKKIQKDCWYFMVLMILLGSIRDACSEKLVDSMVRLERSITLECLCPWSGNLSMIAWVKMPGKKQVAAFHPEFGLATSDEYKGRVNFLTSSRMDGTITILNTTASDAGLYQCSVQTFPRGSWIKNILVKHLVDIDLSMADPKGVKKGNTFLLNCNYADMGSVYNVTFEKVGEKGIDTIARCSRVEGRVEETFVGVDFKERALVNCSDVLGISLRLLDVTEQDEGFYSCHFSAEASGQTTTVSLTVSTEGSSMSISPEIYMYIFIGSGVLGLILIILATTLICWHKRKKRAKVRAKLHPMQRRLINNYEQAALYDKMKKKNKHQEESQVYVNIPRQTKRKT</sequence>
<evidence type="ECO:0000256" key="1">
    <source>
        <dbReference type="SAM" id="Phobius"/>
    </source>
</evidence>
<reference evidence="4" key="1">
    <citation type="journal article" date="2023" name="Science">
        <title>Genome structures resolve the early diversification of teleost fishes.</title>
        <authorList>
            <person name="Parey E."/>
            <person name="Louis A."/>
            <person name="Montfort J."/>
            <person name="Bouchez O."/>
            <person name="Roques C."/>
            <person name="Iampietro C."/>
            <person name="Lluch J."/>
            <person name="Castinel A."/>
            <person name="Donnadieu C."/>
            <person name="Desvignes T."/>
            <person name="Floi Bucao C."/>
            <person name="Jouanno E."/>
            <person name="Wen M."/>
            <person name="Mejri S."/>
            <person name="Dirks R."/>
            <person name="Jansen H."/>
            <person name="Henkel C."/>
            <person name="Chen W.J."/>
            <person name="Zahm M."/>
            <person name="Cabau C."/>
            <person name="Klopp C."/>
            <person name="Thompson A.W."/>
            <person name="Robinson-Rechavi M."/>
            <person name="Braasch I."/>
            <person name="Lecointre G."/>
            <person name="Bobe J."/>
            <person name="Postlethwait J.H."/>
            <person name="Berthelot C."/>
            <person name="Roest Crollius H."/>
            <person name="Guiguen Y."/>
        </authorList>
    </citation>
    <scope>NUCLEOTIDE SEQUENCE</scope>
    <source>
        <strain evidence="4">Concon-B</strain>
    </source>
</reference>
<dbReference type="InterPro" id="IPR013106">
    <property type="entry name" value="Ig_V-set"/>
</dbReference>
<feature type="transmembrane region" description="Helical" evidence="1">
    <location>
        <begin position="258"/>
        <end position="283"/>
    </location>
</feature>
<dbReference type="OrthoDB" id="9937217at2759"/>
<dbReference type="SUPFAM" id="SSF48726">
    <property type="entry name" value="Immunoglobulin"/>
    <property type="match status" value="2"/>
</dbReference>
<evidence type="ECO:0000313" key="4">
    <source>
        <dbReference type="EMBL" id="KAJ8279723.1"/>
    </source>
</evidence>
<evidence type="ECO:0000256" key="2">
    <source>
        <dbReference type="SAM" id="SignalP"/>
    </source>
</evidence>
<dbReference type="InterPro" id="IPR042842">
    <property type="entry name" value="CD226"/>
</dbReference>
<comment type="caution">
    <text evidence="4">The sequence shown here is derived from an EMBL/GenBank/DDBJ whole genome shotgun (WGS) entry which is preliminary data.</text>
</comment>
<gene>
    <name evidence="4" type="ORF">COCON_G00067890</name>
</gene>
<dbReference type="Proteomes" id="UP001152803">
    <property type="component" value="Unassembled WGS sequence"/>
</dbReference>
<feature type="domain" description="Ig-like" evidence="3">
    <location>
        <begin position="39"/>
        <end position="115"/>
    </location>
</feature>
<dbReference type="Gene3D" id="2.60.40.10">
    <property type="entry name" value="Immunoglobulins"/>
    <property type="match status" value="2"/>
</dbReference>
<dbReference type="InterPro" id="IPR013783">
    <property type="entry name" value="Ig-like_fold"/>
</dbReference>
<name>A0A9Q1I487_CONCO</name>
<evidence type="ECO:0000259" key="3">
    <source>
        <dbReference type="PROSITE" id="PS50835"/>
    </source>
</evidence>
<dbReference type="PANTHER" id="PTHR47011:SF1">
    <property type="entry name" value="CD226 ANTIGEN"/>
    <property type="match status" value="1"/>
</dbReference>
<dbReference type="InterPro" id="IPR036179">
    <property type="entry name" value="Ig-like_dom_sf"/>
</dbReference>
<dbReference type="SMART" id="SM00409">
    <property type="entry name" value="IG"/>
    <property type="match status" value="2"/>
</dbReference>
<proteinExistence type="predicted"/>
<keyword evidence="1" id="KW-0472">Membrane</keyword>
<keyword evidence="1" id="KW-1133">Transmembrane helix</keyword>